<dbReference type="PROSITE" id="PS01129">
    <property type="entry name" value="PSI_RLU"/>
    <property type="match status" value="1"/>
</dbReference>
<evidence type="ECO:0000256" key="3">
    <source>
        <dbReference type="RuleBase" id="RU362028"/>
    </source>
</evidence>
<dbReference type="InterPro" id="IPR006224">
    <property type="entry name" value="PsdUridine_synth_RluA-like_CS"/>
</dbReference>
<proteinExistence type="inferred from homology"/>
<name>A0ABV6NA64_9BACI</name>
<organism evidence="5 6">
    <name type="scientific">Halalkalibacter alkalisediminis</name>
    <dbReference type="NCBI Taxonomy" id="935616"/>
    <lineage>
        <taxon>Bacteria</taxon>
        <taxon>Bacillati</taxon>
        <taxon>Bacillota</taxon>
        <taxon>Bacilli</taxon>
        <taxon>Bacillales</taxon>
        <taxon>Bacillaceae</taxon>
        <taxon>Halalkalibacter</taxon>
    </lineage>
</organism>
<gene>
    <name evidence="5" type="ORF">ACFFH4_01125</name>
</gene>
<dbReference type="PANTHER" id="PTHR21600">
    <property type="entry name" value="MITOCHONDRIAL RNA PSEUDOURIDINE SYNTHASE"/>
    <property type="match status" value="1"/>
</dbReference>
<dbReference type="InterPro" id="IPR006225">
    <property type="entry name" value="PsdUridine_synth_RluC/D"/>
</dbReference>
<dbReference type="EMBL" id="JBHLTR010000003">
    <property type="protein sequence ID" value="MFC0557652.1"/>
    <property type="molecule type" value="Genomic_DNA"/>
</dbReference>
<dbReference type="GO" id="GO:0016853">
    <property type="term" value="F:isomerase activity"/>
    <property type="evidence" value="ECO:0007669"/>
    <property type="project" value="UniProtKB-KW"/>
</dbReference>
<dbReference type="Pfam" id="PF00849">
    <property type="entry name" value="PseudoU_synth_2"/>
    <property type="match status" value="1"/>
</dbReference>
<dbReference type="RefSeq" id="WP_273842901.1">
    <property type="nucleotide sequence ID" value="NZ_JAQQWT010000006.1"/>
</dbReference>
<keyword evidence="3 5" id="KW-0413">Isomerase</keyword>
<protein>
    <recommendedName>
        <fullName evidence="3">Pseudouridine synthase</fullName>
        <ecNumber evidence="3">5.4.99.-</ecNumber>
    </recommendedName>
</protein>
<dbReference type="EC" id="5.4.99.-" evidence="3"/>
<dbReference type="CDD" id="cd02869">
    <property type="entry name" value="PseudoU_synth_RluA_like"/>
    <property type="match status" value="1"/>
</dbReference>
<dbReference type="SUPFAM" id="SSF55120">
    <property type="entry name" value="Pseudouridine synthase"/>
    <property type="match status" value="1"/>
</dbReference>
<dbReference type="Proteomes" id="UP001589833">
    <property type="component" value="Unassembled WGS sequence"/>
</dbReference>
<sequence length="305" mass="34442">MNNYLATLKWGVGAEWDNQLLRLFLREHCQISKRALADIKFNGGLILLNEQEVTVRALIQEGDVVTVCLPTEEASLSVSPEFIDLDIPYEDDHLLVINKRAGMPTIPSREHPSGTLANAILGYYEKVEHPATFHAVNRLDKDTSGLLIIAKHRLAHDRLSNLQKEGKLKRYYTAIVGGCVKSNSGTIDEPIGRDTNSIIARTVREDGKYAVTHYYVKSRSYDKTLVEIKLETGRTHQIRVHFAFIGHPLLGDDLYGGSCEKLKRQALHCHQVEFQHPFDDKILTIHKELPADMKSSLLIKKTKPD</sequence>
<comment type="similarity">
    <text evidence="2 3">Belongs to the pseudouridine synthase RluA family.</text>
</comment>
<keyword evidence="6" id="KW-1185">Reference proteome</keyword>
<comment type="function">
    <text evidence="3">Responsible for synthesis of pseudouridine from uracil.</text>
</comment>
<comment type="catalytic activity">
    <reaction evidence="1 3">
        <text>a uridine in RNA = a pseudouridine in RNA</text>
        <dbReference type="Rhea" id="RHEA:48348"/>
        <dbReference type="Rhea" id="RHEA-COMP:12068"/>
        <dbReference type="Rhea" id="RHEA-COMP:12069"/>
        <dbReference type="ChEBI" id="CHEBI:65314"/>
        <dbReference type="ChEBI" id="CHEBI:65315"/>
    </reaction>
</comment>
<evidence type="ECO:0000256" key="2">
    <source>
        <dbReference type="ARBA" id="ARBA00010876"/>
    </source>
</evidence>
<dbReference type="Gene3D" id="3.30.2350.10">
    <property type="entry name" value="Pseudouridine synthase"/>
    <property type="match status" value="1"/>
</dbReference>
<dbReference type="NCBIfam" id="TIGR00005">
    <property type="entry name" value="rluA_subfam"/>
    <property type="match status" value="1"/>
</dbReference>
<comment type="caution">
    <text evidence="5">The sequence shown here is derived from an EMBL/GenBank/DDBJ whole genome shotgun (WGS) entry which is preliminary data.</text>
</comment>
<dbReference type="PANTHER" id="PTHR21600:SF35">
    <property type="entry name" value="PSEUDOURIDINE SYNTHASE"/>
    <property type="match status" value="1"/>
</dbReference>
<dbReference type="InterPro" id="IPR020103">
    <property type="entry name" value="PsdUridine_synth_cat_dom_sf"/>
</dbReference>
<evidence type="ECO:0000313" key="5">
    <source>
        <dbReference type="EMBL" id="MFC0557652.1"/>
    </source>
</evidence>
<evidence type="ECO:0000259" key="4">
    <source>
        <dbReference type="Pfam" id="PF00849"/>
    </source>
</evidence>
<evidence type="ECO:0000313" key="6">
    <source>
        <dbReference type="Proteomes" id="UP001589833"/>
    </source>
</evidence>
<feature type="domain" description="Pseudouridine synthase RsuA/RluA-like" evidence="4">
    <location>
        <begin position="93"/>
        <end position="243"/>
    </location>
</feature>
<dbReference type="InterPro" id="IPR006145">
    <property type="entry name" value="PsdUridine_synth_RsuA/RluA"/>
</dbReference>
<dbReference type="InterPro" id="IPR050188">
    <property type="entry name" value="RluA_PseudoU_synthase"/>
</dbReference>
<evidence type="ECO:0000256" key="1">
    <source>
        <dbReference type="ARBA" id="ARBA00000073"/>
    </source>
</evidence>
<reference evidence="5 6" key="1">
    <citation type="submission" date="2024-09" db="EMBL/GenBank/DDBJ databases">
        <authorList>
            <person name="Sun Q."/>
            <person name="Mori K."/>
        </authorList>
    </citation>
    <scope>NUCLEOTIDE SEQUENCE [LARGE SCALE GENOMIC DNA]</scope>
    <source>
        <strain evidence="5 6">NCAIM B.02301</strain>
    </source>
</reference>
<accession>A0ABV6NA64</accession>